<dbReference type="GO" id="GO:0005524">
    <property type="term" value="F:ATP binding"/>
    <property type="evidence" value="ECO:0007669"/>
    <property type="project" value="UniProtKB-KW"/>
</dbReference>
<sequence>MYEQYFQDIIGHGAIKERLIRLLEKDRLPHAMIFAGPSGVGKTMMAFAVASALAGRRVFAGQDMKGDGPFAADGDEAYYVAPQGAMLKVDQFRQLQSRLILQGRVGCMRVCIIDHVETMNAEFANRMLKILEEPPQGVCFILVTDQPSLLLPTIVSRCAEIAFEPVGDAELTEGLLRLRGGRPADYEQAVAWGGGIVQSVLAHLDGGGGEEAARALEFLRIAATHRCPYAKWLSVCADMTETETIETLRWAGMFLRDMAVLRSGAEPSLLRLKRHTEDMMKLMTYWTDEAIFAMLRAFDEGMEAAGRHVNTRLVWDYVCIQCIQAKGGI</sequence>
<proteinExistence type="predicted"/>
<accession>A0A346AZT1</accession>
<dbReference type="CDD" id="cd00009">
    <property type="entry name" value="AAA"/>
    <property type="match status" value="1"/>
</dbReference>
<dbReference type="SUPFAM" id="SSF52540">
    <property type="entry name" value="P-loop containing nucleoside triphosphate hydrolases"/>
    <property type="match status" value="1"/>
</dbReference>
<dbReference type="Gene3D" id="3.40.50.300">
    <property type="entry name" value="P-loop containing nucleotide triphosphate hydrolases"/>
    <property type="match status" value="1"/>
</dbReference>
<dbReference type="Proteomes" id="UP000254337">
    <property type="component" value="Chromosome"/>
</dbReference>
<gene>
    <name evidence="1" type="ORF">DKB62_07265</name>
</gene>
<dbReference type="OrthoDB" id="9810148at2"/>
<dbReference type="PANTHER" id="PTHR11669:SF8">
    <property type="entry name" value="DNA POLYMERASE III SUBUNIT DELTA"/>
    <property type="match status" value="1"/>
</dbReference>
<dbReference type="PRINTS" id="PR00300">
    <property type="entry name" value="CLPPROTEASEA"/>
</dbReference>
<dbReference type="GO" id="GO:0006261">
    <property type="term" value="P:DNA-templated DNA replication"/>
    <property type="evidence" value="ECO:0007669"/>
    <property type="project" value="TreeGrafter"/>
</dbReference>
<dbReference type="EMBL" id="CP029462">
    <property type="protein sequence ID" value="AXL21374.1"/>
    <property type="molecule type" value="Genomic_DNA"/>
</dbReference>
<protein>
    <submittedName>
        <fullName evidence="1">ATP-binding protein</fullName>
    </submittedName>
</protein>
<keyword evidence="1" id="KW-0547">Nucleotide-binding</keyword>
<evidence type="ECO:0000313" key="2">
    <source>
        <dbReference type="Proteomes" id="UP000254337"/>
    </source>
</evidence>
<dbReference type="InterPro" id="IPR027417">
    <property type="entry name" value="P-loop_NTPase"/>
</dbReference>
<organism evidence="1 2">
    <name type="scientific">Megasphaera stantonii</name>
    <dbReference type="NCBI Taxonomy" id="2144175"/>
    <lineage>
        <taxon>Bacteria</taxon>
        <taxon>Bacillati</taxon>
        <taxon>Bacillota</taxon>
        <taxon>Negativicutes</taxon>
        <taxon>Veillonellales</taxon>
        <taxon>Veillonellaceae</taxon>
        <taxon>Megasphaera</taxon>
    </lineage>
</organism>
<name>A0A346AZT1_9FIRM</name>
<dbReference type="PANTHER" id="PTHR11669">
    <property type="entry name" value="REPLICATION FACTOR C / DNA POLYMERASE III GAMMA-TAU SUBUNIT"/>
    <property type="match status" value="1"/>
</dbReference>
<dbReference type="RefSeq" id="WP_107195616.1">
    <property type="nucleotide sequence ID" value="NZ_CP029462.1"/>
</dbReference>
<dbReference type="InterPro" id="IPR050238">
    <property type="entry name" value="DNA_Rep/Repair_Clamp_Loader"/>
</dbReference>
<dbReference type="KEGG" id="meg:DKB62_07265"/>
<reference evidence="1 2" key="1">
    <citation type="submission" date="2018-05" db="EMBL/GenBank/DDBJ databases">
        <title>Complete genome sequence of Megasphaera sp. AJH120T, isolated from the ceca of a chicken.</title>
        <authorList>
            <person name="Maki J."/>
            <person name="Looft T."/>
        </authorList>
    </citation>
    <scope>NUCLEOTIDE SEQUENCE [LARGE SCALE GENOMIC DNA]</scope>
    <source>
        <strain evidence="1 2">AJH120</strain>
    </source>
</reference>
<keyword evidence="1" id="KW-0067">ATP-binding</keyword>
<keyword evidence="2" id="KW-1185">Reference proteome</keyword>
<dbReference type="AlphaFoldDB" id="A0A346AZT1"/>
<dbReference type="InterPro" id="IPR001270">
    <property type="entry name" value="ClpA/B"/>
</dbReference>
<evidence type="ECO:0000313" key="1">
    <source>
        <dbReference type="EMBL" id="AXL21374.1"/>
    </source>
</evidence>
<dbReference type="Pfam" id="PF13177">
    <property type="entry name" value="DNA_pol3_delta2"/>
    <property type="match status" value="1"/>
</dbReference>